<feature type="signal peptide" evidence="1">
    <location>
        <begin position="1"/>
        <end position="19"/>
    </location>
</feature>
<evidence type="ECO:0000256" key="1">
    <source>
        <dbReference type="SAM" id="SignalP"/>
    </source>
</evidence>
<organism evidence="3 4">
    <name type="scientific">Mucilaginibacter xinganensis</name>
    <dbReference type="NCBI Taxonomy" id="1234841"/>
    <lineage>
        <taxon>Bacteria</taxon>
        <taxon>Pseudomonadati</taxon>
        <taxon>Bacteroidota</taxon>
        <taxon>Sphingobacteriia</taxon>
        <taxon>Sphingobacteriales</taxon>
        <taxon>Sphingobacteriaceae</taxon>
        <taxon>Mucilaginibacter</taxon>
    </lineage>
</organism>
<protein>
    <submittedName>
        <fullName evidence="3">Amylo-alpha-1,6-glucosidase</fullName>
    </submittedName>
</protein>
<feature type="domain" description="Alpha-L-rhamnosidase six-hairpin glycosidase" evidence="2">
    <location>
        <begin position="387"/>
        <end position="508"/>
    </location>
</feature>
<evidence type="ECO:0000313" key="3">
    <source>
        <dbReference type="EMBL" id="ASU34973.1"/>
    </source>
</evidence>
<dbReference type="SUPFAM" id="SSF48208">
    <property type="entry name" value="Six-hairpin glycosidases"/>
    <property type="match status" value="1"/>
</dbReference>
<dbReference type="InterPro" id="IPR035396">
    <property type="entry name" value="Bac_rhamnosid6H"/>
</dbReference>
<dbReference type="EMBL" id="CP022743">
    <property type="protein sequence ID" value="ASU34973.1"/>
    <property type="molecule type" value="Genomic_DNA"/>
</dbReference>
<accession>A0A223NYN5</accession>
<reference evidence="3 4" key="1">
    <citation type="submission" date="2017-08" db="EMBL/GenBank/DDBJ databases">
        <title>Complete genome sequence of Mucilaginibacter sp. strain BJC16-A31.</title>
        <authorList>
            <consortium name="Henan University of Science and Technology"/>
            <person name="You X."/>
        </authorList>
    </citation>
    <scope>NUCLEOTIDE SEQUENCE [LARGE SCALE GENOMIC DNA]</scope>
    <source>
        <strain evidence="3 4">BJC16-A31</strain>
    </source>
</reference>
<keyword evidence="4" id="KW-1185">Reference proteome</keyword>
<dbReference type="Gene3D" id="1.50.10.10">
    <property type="match status" value="1"/>
</dbReference>
<evidence type="ECO:0000313" key="4">
    <source>
        <dbReference type="Proteomes" id="UP000215002"/>
    </source>
</evidence>
<dbReference type="RefSeq" id="WP_094571245.1">
    <property type="nucleotide sequence ID" value="NZ_CP022743.1"/>
</dbReference>
<gene>
    <name evidence="3" type="ORF">MuYL_3088</name>
</gene>
<dbReference type="InterPro" id="IPR012341">
    <property type="entry name" value="6hp_glycosidase-like_sf"/>
</dbReference>
<dbReference type="Proteomes" id="UP000215002">
    <property type="component" value="Chromosome"/>
</dbReference>
<name>A0A223NYN5_9SPHI</name>
<feature type="chain" id="PRO_5012420331" evidence="1">
    <location>
        <begin position="20"/>
        <end position="781"/>
    </location>
</feature>
<dbReference type="KEGG" id="muc:MuYL_3088"/>
<keyword evidence="1" id="KW-0732">Signal</keyword>
<dbReference type="GO" id="GO:0005975">
    <property type="term" value="P:carbohydrate metabolic process"/>
    <property type="evidence" value="ECO:0007669"/>
    <property type="project" value="InterPro"/>
</dbReference>
<dbReference type="OrthoDB" id="49490at2"/>
<evidence type="ECO:0000259" key="2">
    <source>
        <dbReference type="Pfam" id="PF17389"/>
    </source>
</evidence>
<dbReference type="InterPro" id="IPR008928">
    <property type="entry name" value="6-hairpin_glycosidase_sf"/>
</dbReference>
<dbReference type="Pfam" id="PF17389">
    <property type="entry name" value="Bac_rhamnosid6H"/>
    <property type="match status" value="1"/>
</dbReference>
<sequence length="781" mass="86398">MKALPLFILLLMVIGKANAQSADSYAAHIMQGISDPKINKTNPYVTAGDRSYLIGTQDGKFPDLGDHVEGEMAGLWCPPFKLADGFWVSVTDKSTGKAVWLNADQFITYPYGNKFIYKSPVDGVTVERFQFCPDGKTAVLVKYTIKYSGSASKNIKLSFNLKTDIRPVWFTDTVDVDFPDKILSTAKDGYFLARDSTKPWYLAMVSSVKAGNQHSGSGADIPYQTIGKGVWYTADYNLTLAKNSTSSIIFSIAGAENNQNAAISNSRNILNSYDELLKAKINKYKEVIARAQITIPDAQLQNVYNWVKINTSWLVRTVPGTGTGLTAGYMEYPWWFGCDNTYALQGVLATGDFKLAKSTLELLYNKSKAVNGNGRIVHEISTSGKVYNKGNTQETAHFIMCAGTYLKWTGDTAFIKKIYPYIKDGINWLLTTTDTNHNMFPEGYGIMEVTGLNAELIDVAVYTQQALKNAAEMATIMGDKKAGEKYAALAASLQLKVNKSFWDEESTSYCDFFGTKQQALSTLDGALKQLKIGETGAPDKQQTERENFYIALQKKISLMRDTSRGWLTNKNWVINTPMETGIAPYKTAIMALDKIRMENCGEYGPYLSAVEKKYMMTIATGVQAVAECRYGRVDSAMWYVNKIAATFNRVLPGSISEMMPDYGCFTQAWTNYGIDVPLVSYVFGVTPDAVKHTVNIRPNLPSTWKNVNIKNVKVGDNNLSIDIKTKGNRRTYTITQSNAAWKLLFKAPSGSGDCTLNGHKVKLTDNGLTLSANTNTITILL</sequence>
<dbReference type="AlphaFoldDB" id="A0A223NYN5"/>
<proteinExistence type="predicted"/>